<accession>A0A8S4FH53</accession>
<feature type="compositionally biased region" description="Basic residues" evidence="1">
    <location>
        <begin position="708"/>
        <end position="728"/>
    </location>
</feature>
<dbReference type="InterPro" id="IPR000061">
    <property type="entry name" value="Surp"/>
</dbReference>
<dbReference type="InterPro" id="IPR040397">
    <property type="entry name" value="SWAP"/>
</dbReference>
<evidence type="ECO:0000313" key="4">
    <source>
        <dbReference type="Proteomes" id="UP000653454"/>
    </source>
</evidence>
<keyword evidence="4" id="KW-1185">Reference proteome</keyword>
<feature type="compositionally biased region" description="Acidic residues" evidence="1">
    <location>
        <begin position="294"/>
        <end position="305"/>
    </location>
</feature>
<name>A0A8S4FH53_PLUXY</name>
<dbReference type="PROSITE" id="PS50128">
    <property type="entry name" value="SURP"/>
    <property type="match status" value="2"/>
</dbReference>
<feature type="domain" description="SURP motif" evidence="2">
    <location>
        <begin position="326"/>
        <end position="366"/>
    </location>
</feature>
<dbReference type="AlphaFoldDB" id="A0A8S4FH53"/>
<evidence type="ECO:0000256" key="1">
    <source>
        <dbReference type="SAM" id="MobiDB-lite"/>
    </source>
</evidence>
<evidence type="ECO:0000259" key="2">
    <source>
        <dbReference type="PROSITE" id="PS50128"/>
    </source>
</evidence>
<feature type="region of interest" description="Disordered" evidence="1">
    <location>
        <begin position="600"/>
        <end position="621"/>
    </location>
</feature>
<evidence type="ECO:0000313" key="3">
    <source>
        <dbReference type="EMBL" id="CAG9126504.1"/>
    </source>
</evidence>
<comment type="caution">
    <text evidence="3">The sequence shown here is derived from an EMBL/GenBank/DDBJ whole genome shotgun (WGS) entry which is preliminary data.</text>
</comment>
<reference evidence="3" key="1">
    <citation type="submission" date="2020-11" db="EMBL/GenBank/DDBJ databases">
        <authorList>
            <person name="Whiteford S."/>
        </authorList>
    </citation>
    <scope>NUCLEOTIDE SEQUENCE</scope>
</reference>
<dbReference type="SUPFAM" id="SSF109905">
    <property type="entry name" value="Surp module (SWAP domain)"/>
    <property type="match status" value="2"/>
</dbReference>
<feature type="compositionally biased region" description="Acidic residues" evidence="1">
    <location>
        <begin position="809"/>
        <end position="825"/>
    </location>
</feature>
<dbReference type="Pfam" id="PF01805">
    <property type="entry name" value="Surp"/>
    <property type="match status" value="2"/>
</dbReference>
<dbReference type="GO" id="GO:0000395">
    <property type="term" value="P:mRNA 5'-splice site recognition"/>
    <property type="evidence" value="ECO:0007669"/>
    <property type="project" value="TreeGrafter"/>
</dbReference>
<feature type="region of interest" description="Disordered" evidence="1">
    <location>
        <begin position="288"/>
        <end position="321"/>
    </location>
</feature>
<sequence length="825" mass="92557">MVHLIFLSLEEELKRLHAAGYGQVGFNYDAPAEPQPTTPATENDVPFVAPPGLVALLPEDIVLPDGEKLNAIIEKTAKFIATQGAQMEILLRAKQADNSQFQFLSKESPLHAYYVALTALVKSGKWPERVHEEAVEEKHPENEEYLHPSLGSTMAIESAPSIPSIPYRPSADCDYSLLISRMRDRSDGFDPASGELPPPGTEPTALPTGAAEGSVNTAAQDQATQAYYQQYMAYYYPGSVAIPPPAPAVAPALAPTVAPAVPSVPPPVAPTLAPTVAPIKSSALSLMNNYNTDSESDNDDIDDTSSTDSKDKEPPIKTPPEDIQLVIDKMAAYVARNGDEFAEIVRAKNDPRFMFLEPSNEYHAWYLRLMRQKRGVENGGKEKKKESKSKSIAPVSFSIKKLKEPDPVLPKPALPYESSSDEESEPKPAETKPETTPDNGLPAPTNTKVPQPSSVPPAVVYKIEQANPIVINNTDKSADNKTTIEKTDPKDVTNVEVKTVTEKPAPTKVELKERVKAKSQSPENVKEDRVKYDKKEKKYKERREHRSMSRSRDERSPEKERRRQREKERVKRKRKYSRDDLESEIISLEENNDEFIDLTEDLSDAKEVDTEADKAKQAERRRRAAEFLRRAGVDPAAAALPASSLASAMVDTLESIRKKKAEEEEKRRKREKKRHRSNHNGDREERSHKKRRRRKYEDEDDDTDRESSKKKKRKKDKKSTSKSKKKKRKEAETEPEEEEEDYPLASDIDLTTTLKGLRTSSPTRNLIVAEETNDSAPSKNQSSESEDEEEIRVAKKRKKKEREYSEGEWSSDSEEDSTTGDEDSG</sequence>
<feature type="region of interest" description="Disordered" evidence="1">
    <location>
        <begin position="184"/>
        <end position="210"/>
    </location>
</feature>
<dbReference type="Proteomes" id="UP000653454">
    <property type="component" value="Unassembled WGS sequence"/>
</dbReference>
<feature type="compositionally biased region" description="Acidic residues" evidence="1">
    <location>
        <begin position="733"/>
        <end position="742"/>
    </location>
</feature>
<proteinExistence type="predicted"/>
<dbReference type="Gene3D" id="1.10.10.790">
    <property type="entry name" value="Surp module"/>
    <property type="match status" value="2"/>
</dbReference>
<feature type="compositionally biased region" description="Basic and acidic residues" evidence="1">
    <location>
        <begin position="524"/>
        <end position="569"/>
    </location>
</feature>
<dbReference type="PANTHER" id="PTHR13161">
    <property type="entry name" value="SPLICING FACTOR SUPPRESSOR OF WHITE APRICOT"/>
    <property type="match status" value="1"/>
</dbReference>
<feature type="compositionally biased region" description="Polar residues" evidence="1">
    <location>
        <begin position="749"/>
        <end position="764"/>
    </location>
</feature>
<organism evidence="3 4">
    <name type="scientific">Plutella xylostella</name>
    <name type="common">Diamondback moth</name>
    <name type="synonym">Plutella maculipennis</name>
    <dbReference type="NCBI Taxonomy" id="51655"/>
    <lineage>
        <taxon>Eukaryota</taxon>
        <taxon>Metazoa</taxon>
        <taxon>Ecdysozoa</taxon>
        <taxon>Arthropoda</taxon>
        <taxon>Hexapoda</taxon>
        <taxon>Insecta</taxon>
        <taxon>Pterygota</taxon>
        <taxon>Neoptera</taxon>
        <taxon>Endopterygota</taxon>
        <taxon>Lepidoptera</taxon>
        <taxon>Glossata</taxon>
        <taxon>Ditrysia</taxon>
        <taxon>Yponomeutoidea</taxon>
        <taxon>Plutellidae</taxon>
        <taxon>Plutella</taxon>
    </lineage>
</organism>
<dbReference type="SMART" id="SM00648">
    <property type="entry name" value="SWAP"/>
    <property type="match status" value="2"/>
</dbReference>
<feature type="region of interest" description="Disordered" evidence="1">
    <location>
        <begin position="403"/>
        <end position="582"/>
    </location>
</feature>
<dbReference type="PANTHER" id="PTHR13161:SF15">
    <property type="entry name" value="SPLICING FACTOR, SUPPRESSOR OF WHITE-APRICOT HOMOLOG"/>
    <property type="match status" value="1"/>
</dbReference>
<feature type="compositionally biased region" description="Basic and acidic residues" evidence="1">
    <location>
        <begin position="476"/>
        <end position="493"/>
    </location>
</feature>
<feature type="compositionally biased region" description="Low complexity" evidence="1">
    <location>
        <begin position="449"/>
        <end position="460"/>
    </location>
</feature>
<dbReference type="EMBL" id="CAJHNJ030000032">
    <property type="protein sequence ID" value="CAG9126504.1"/>
    <property type="molecule type" value="Genomic_DNA"/>
</dbReference>
<feature type="region of interest" description="Disordered" evidence="1">
    <location>
        <begin position="658"/>
        <end position="825"/>
    </location>
</feature>
<feature type="compositionally biased region" description="Polar residues" evidence="1">
    <location>
        <begin position="774"/>
        <end position="783"/>
    </location>
</feature>
<feature type="compositionally biased region" description="Basic residues" evidence="1">
    <location>
        <begin position="667"/>
        <end position="678"/>
    </location>
</feature>
<gene>
    <name evidence="3" type="ORF">PLXY2_LOCUS8626</name>
</gene>
<feature type="compositionally biased region" description="Basic and acidic residues" evidence="1">
    <location>
        <begin position="603"/>
        <end position="621"/>
    </location>
</feature>
<dbReference type="GO" id="GO:0003723">
    <property type="term" value="F:RNA binding"/>
    <property type="evidence" value="ECO:0007669"/>
    <property type="project" value="InterPro"/>
</dbReference>
<feature type="domain" description="SURP motif" evidence="2">
    <location>
        <begin position="72"/>
        <end position="114"/>
    </location>
</feature>
<protein>
    <submittedName>
        <fullName evidence="3">(diamondback moth) hypothetical protein</fullName>
    </submittedName>
</protein>
<feature type="compositionally biased region" description="Basic and acidic residues" evidence="1">
    <location>
        <begin position="425"/>
        <end position="435"/>
    </location>
</feature>
<dbReference type="InterPro" id="IPR035967">
    <property type="entry name" value="SWAP/Surp_sf"/>
</dbReference>